<gene>
    <name evidence="7" type="ORF">AHTJR_08795</name>
    <name evidence="6" type="ORF">GPS52_03175</name>
</gene>
<accession>A0A1L6KM57</accession>
<dbReference type="AlphaFoldDB" id="A0A1L6KM57"/>
<dbReference type="STRING" id="29430.AHTJS_07215"/>
<dbReference type="SUPFAM" id="SSF53850">
    <property type="entry name" value="Periplasmic binding protein-like II"/>
    <property type="match status" value="1"/>
</dbReference>
<evidence type="ECO:0000256" key="4">
    <source>
        <dbReference type="ARBA" id="ARBA00022519"/>
    </source>
</evidence>
<dbReference type="KEGG" id="ahl:AHTJS_07215"/>
<evidence type="ECO:0000256" key="3">
    <source>
        <dbReference type="ARBA" id="ARBA00022475"/>
    </source>
</evidence>
<dbReference type="PANTHER" id="PTHR30024">
    <property type="entry name" value="ALIPHATIC SULFONATES-BINDING PROTEIN-RELATED"/>
    <property type="match status" value="1"/>
</dbReference>
<evidence type="ECO:0000313" key="7">
    <source>
        <dbReference type="EMBL" id="QBQ16373.1"/>
    </source>
</evidence>
<dbReference type="PANTHER" id="PTHR30024:SF43">
    <property type="entry name" value="BLL4572 PROTEIN"/>
    <property type="match status" value="1"/>
</dbReference>
<evidence type="ECO:0000256" key="2">
    <source>
        <dbReference type="ARBA" id="ARBA00022448"/>
    </source>
</evidence>
<keyword evidence="4" id="KW-0997">Cell inner membrane</keyword>
<dbReference type="Pfam" id="PF13379">
    <property type="entry name" value="NMT1_2"/>
    <property type="match status" value="1"/>
</dbReference>
<dbReference type="EMBL" id="WTTO01000005">
    <property type="protein sequence ID" value="NAR72508.1"/>
    <property type="molecule type" value="Genomic_DNA"/>
</dbReference>
<dbReference type="EMBL" id="CP038009">
    <property type="protein sequence ID" value="QBQ16373.1"/>
    <property type="molecule type" value="Genomic_DNA"/>
</dbReference>
<keyword evidence="2" id="KW-0813">Transport</keyword>
<comment type="subcellular location">
    <subcellularLocation>
        <location evidence="1">Endomembrane system</location>
    </subcellularLocation>
</comment>
<dbReference type="CDD" id="cd13553">
    <property type="entry name" value="PBP2_NrtA_CpmA_like"/>
    <property type="match status" value="1"/>
</dbReference>
<keyword evidence="3" id="KW-1003">Cell membrane</keyword>
<name>A0A1L6KM57_ACIHA</name>
<proteinExistence type="predicted"/>
<evidence type="ECO:0000313" key="8">
    <source>
        <dbReference type="Proteomes" id="UP000294395"/>
    </source>
</evidence>
<reference evidence="7 8" key="1">
    <citation type="submission" date="2019-03" db="EMBL/GenBank/DDBJ databases">
        <title>Complete genome sequence of two outbreak-associated Acinetobacter haemolyticus strains.</title>
        <authorList>
            <person name="Bai L."/>
            <person name="Zhang S.-C."/>
            <person name="Deng Y."/>
            <person name="Song C.-C."/>
            <person name="Kang G.-B."/>
            <person name="Dong Y."/>
            <person name="Wang Y."/>
            <person name="Gao F."/>
            <person name="Huang H."/>
        </authorList>
    </citation>
    <scope>NUCLEOTIDE SEQUENCE [LARGE SCALE GENOMIC DNA]</scope>
    <source>
        <strain evidence="7 8">TJR01</strain>
    </source>
</reference>
<protein>
    <submittedName>
        <fullName evidence="7">ABC transporter substrate-binding protein</fullName>
    </submittedName>
    <submittedName>
        <fullName evidence="6">Nitrate transporter</fullName>
    </submittedName>
</protein>
<dbReference type="Proteomes" id="UP000451048">
    <property type="component" value="Unassembled WGS sequence"/>
</dbReference>
<dbReference type="Gene3D" id="3.40.190.10">
    <property type="entry name" value="Periplasmic binding protein-like II"/>
    <property type="match status" value="2"/>
</dbReference>
<evidence type="ECO:0000256" key="5">
    <source>
        <dbReference type="ARBA" id="ARBA00023136"/>
    </source>
</evidence>
<dbReference type="GeneID" id="56329390"/>
<dbReference type="RefSeq" id="WP_075315525.1">
    <property type="nucleotide sequence ID" value="NZ_CP018871.1"/>
</dbReference>
<dbReference type="InterPro" id="IPR044527">
    <property type="entry name" value="NrtA/CpmA_ABC-bd_dom"/>
</dbReference>
<sequence length="344" mass="39044">MSHLVELEKVDLQLGYIPLLDCVALLWAKQRGYFEDVGLNISLVKEASWASLRDRLAFGLLDAAHCLSAMLPAAAVGADQIGIPLQTPLVLSENRAFISLSQKLCYELDIHQHDPVEVSAHKLVQKIKAHQTLSLAHVFQHSIHHYCLREWLALADADLAHSMDVKTLAPPYMVEALNTHLIDGFCVGEPWNTQAEVFGLSHIVCSSQEIIPNVADKVLAVTQEWAQQHPNTLIALTSAVLRAQKELKEIKDFSPVWRLLVEFDIIQFNCSPEVHVEKYFKIQNIIRNFIQIDAKPKTKDFEWLFQQMQKWQTPQPTQRPELDLAQDCLLLETYQNAISFNSNI</sequence>
<dbReference type="OrthoDB" id="9815454at2"/>
<dbReference type="Proteomes" id="UP000294395">
    <property type="component" value="Chromosome"/>
</dbReference>
<evidence type="ECO:0000256" key="1">
    <source>
        <dbReference type="ARBA" id="ARBA00004308"/>
    </source>
</evidence>
<keyword evidence="5" id="KW-0472">Membrane</keyword>
<reference evidence="6 9" key="2">
    <citation type="submission" date="2019-12" db="EMBL/GenBank/DDBJ databases">
        <title>Acinetobacter haemolyticus comparative genomics.</title>
        <authorList>
            <person name="Castro-Jaimes S."/>
            <person name="Bello-Lopez E."/>
            <person name="Velazquez-Acosta C."/>
            <person name="Volkow-Fernandez P."/>
            <person name="Lozano-Zarain P."/>
            <person name="Castillo Ramirez S."/>
            <person name="Cevallos M.A."/>
        </authorList>
    </citation>
    <scope>NUCLEOTIDE SEQUENCE [LARGE SCALE GENOMIC DNA]</scope>
    <source>
        <strain evidence="6 9">AN10</strain>
    </source>
</reference>
<dbReference type="GO" id="GO:0012505">
    <property type="term" value="C:endomembrane system"/>
    <property type="evidence" value="ECO:0007669"/>
    <property type="project" value="UniProtKB-SubCell"/>
</dbReference>
<evidence type="ECO:0000313" key="9">
    <source>
        <dbReference type="Proteomes" id="UP000451048"/>
    </source>
</evidence>
<evidence type="ECO:0000313" key="6">
    <source>
        <dbReference type="EMBL" id="NAR72508.1"/>
    </source>
</evidence>
<organism evidence="6 9">
    <name type="scientific">Acinetobacter haemolyticus</name>
    <dbReference type="NCBI Taxonomy" id="29430"/>
    <lineage>
        <taxon>Bacteria</taxon>
        <taxon>Pseudomonadati</taxon>
        <taxon>Pseudomonadota</taxon>
        <taxon>Gammaproteobacteria</taxon>
        <taxon>Moraxellales</taxon>
        <taxon>Moraxellaceae</taxon>
        <taxon>Acinetobacter</taxon>
    </lineage>
</organism>